<dbReference type="InterPro" id="IPR051055">
    <property type="entry name" value="PIF1_helicase"/>
</dbReference>
<dbReference type="InterPro" id="IPR027417">
    <property type="entry name" value="P-loop_NTPase"/>
</dbReference>
<dbReference type="InterPro" id="IPR010285">
    <property type="entry name" value="DNA_helicase_pif1-like_DEAD"/>
</dbReference>
<dbReference type="PANTHER" id="PTHR47642:SF5">
    <property type="entry name" value="ATP-DEPENDENT DNA HELICASE"/>
    <property type="match status" value="1"/>
</dbReference>
<dbReference type="Gene3D" id="3.40.50.300">
    <property type="entry name" value="P-loop containing nucleotide triphosphate hydrolases"/>
    <property type="match status" value="2"/>
</dbReference>
<dbReference type="CDD" id="cd18809">
    <property type="entry name" value="SF1_C_RecD"/>
    <property type="match status" value="1"/>
</dbReference>
<dbReference type="GeneID" id="28662451"/>
<accession>A0A0M4TML5</accession>
<proteinExistence type="predicted"/>
<keyword evidence="2" id="KW-0547">Nucleotide-binding</keyword>
<evidence type="ECO:0000313" key="3">
    <source>
        <dbReference type="Proteomes" id="UP000066049"/>
    </source>
</evidence>
<evidence type="ECO:0000259" key="1">
    <source>
        <dbReference type="SMART" id="SM00382"/>
    </source>
</evidence>
<sequence>MLEQILEILSRSNVFLTGGGGVGKSYLTASVIRHYKENFKNVIILGSTGISAVSLGGVSLHSFFKFGYCKDYEELRRFDYHQKDKLSKLRNMLDACDLLVIDEISMVSSDLMEMIRYRLLTSKFKGRVLIVGDFYQLPPVQREQNENRLFNFLYAFNSSAWEDMKFINVELLISKRTSDLKFYEILSRLRVGELDDEIMSYIESLRVTKIEPDDDTSVLFGRNAEAEMLNQKRLSELDTPLEISNSDVSILDENLDKKEFEKWANTLNISRDLEMKIGAKIIFTSNKWGEYYNGEQGKIMQILKENGIISSVIVKKDSGEICEIEKAAYIFSSLNLNEDEIEENVQASLHQFPFKLAYALTIHKSQGMSINSLICNINHIFAKGQLYVALSRAVSPKNLKLFYDKKSDFRQHLRKVVKIDDEVKKFYQENVFLHIKENL</sequence>
<dbReference type="AlphaFoldDB" id="A0A0M4TML5"/>
<gene>
    <name evidence="2" type="ORF">CCON33237_0777</name>
</gene>
<name>A0A0M4TML5_9BACT</name>
<organism evidence="2 3">
    <name type="scientific">Campylobacter concisus</name>
    <dbReference type="NCBI Taxonomy" id="199"/>
    <lineage>
        <taxon>Bacteria</taxon>
        <taxon>Pseudomonadati</taxon>
        <taxon>Campylobacterota</taxon>
        <taxon>Epsilonproteobacteria</taxon>
        <taxon>Campylobacterales</taxon>
        <taxon>Campylobacteraceae</taxon>
        <taxon>Campylobacter</taxon>
    </lineage>
</organism>
<keyword evidence="2" id="KW-0067">ATP-binding</keyword>
<dbReference type="GO" id="GO:0003678">
    <property type="term" value="F:DNA helicase activity"/>
    <property type="evidence" value="ECO:0007669"/>
    <property type="project" value="InterPro"/>
</dbReference>
<reference evidence="3" key="1">
    <citation type="submission" date="2015-08" db="EMBL/GenBank/DDBJ databases">
        <title>Comparative genomics of the Campylobacter concisus group.</title>
        <authorList>
            <person name="Miller W.G."/>
            <person name="Yee E."/>
            <person name="Chapman M.H."/>
            <person name="Huynh S."/>
            <person name="Bono J.L."/>
            <person name="On S.L.W."/>
            <person name="St Leger J."/>
            <person name="Foster G."/>
            <person name="Parker C.T."/>
        </authorList>
    </citation>
    <scope>NUCLEOTIDE SEQUENCE [LARGE SCALE GENOMIC DNA]</scope>
    <source>
        <strain evidence="3">ATCC 33237</strain>
    </source>
</reference>
<evidence type="ECO:0000313" key="2">
    <source>
        <dbReference type="EMBL" id="ALF47464.1"/>
    </source>
</evidence>
<dbReference type="GO" id="GO:0006281">
    <property type="term" value="P:DNA repair"/>
    <property type="evidence" value="ECO:0007669"/>
    <property type="project" value="InterPro"/>
</dbReference>
<dbReference type="Pfam" id="PF05970">
    <property type="entry name" value="PIF1"/>
    <property type="match status" value="1"/>
</dbReference>
<dbReference type="SMART" id="SM00382">
    <property type="entry name" value="AAA"/>
    <property type="match status" value="1"/>
</dbReference>
<keyword evidence="2" id="KW-0347">Helicase</keyword>
<protein>
    <submittedName>
        <fullName evidence="2">Putative helicase, PIF1 family (DUF889 domain)</fullName>
    </submittedName>
</protein>
<dbReference type="SUPFAM" id="SSF52540">
    <property type="entry name" value="P-loop containing nucleoside triphosphate hydrolases"/>
    <property type="match status" value="2"/>
</dbReference>
<dbReference type="InterPro" id="IPR003593">
    <property type="entry name" value="AAA+_ATPase"/>
</dbReference>
<dbReference type="Proteomes" id="UP000066049">
    <property type="component" value="Chromosome"/>
</dbReference>
<keyword evidence="2" id="KW-0378">Hydrolase</keyword>
<dbReference type="PATRIC" id="fig|199.248.peg.806"/>
<dbReference type="PANTHER" id="PTHR47642">
    <property type="entry name" value="ATP-DEPENDENT DNA HELICASE"/>
    <property type="match status" value="1"/>
</dbReference>
<dbReference type="EMBL" id="CP012541">
    <property type="protein sequence ID" value="ALF47464.1"/>
    <property type="molecule type" value="Genomic_DNA"/>
</dbReference>
<dbReference type="KEGG" id="ccoc:CCON33237_0777"/>
<dbReference type="RefSeq" id="WP_054196479.1">
    <property type="nucleotide sequence ID" value="NZ_CABMKQ010000064.1"/>
</dbReference>
<dbReference type="GO" id="GO:0000723">
    <property type="term" value="P:telomere maintenance"/>
    <property type="evidence" value="ECO:0007669"/>
    <property type="project" value="InterPro"/>
</dbReference>
<feature type="domain" description="AAA+ ATPase" evidence="1">
    <location>
        <begin position="10"/>
        <end position="319"/>
    </location>
</feature>